<comment type="similarity">
    <text evidence="3">Belongs to the Nudix hydrolase family. NudK subfamily.</text>
</comment>
<reference evidence="9 10" key="1">
    <citation type="submission" date="2020-08" db="EMBL/GenBank/DDBJ databases">
        <title>Genomic Encyclopedia of Type Strains, Phase IV (KMG-IV): sequencing the most valuable type-strain genomes for metagenomic binning, comparative biology and taxonomic classification.</title>
        <authorList>
            <person name="Goeker M."/>
        </authorList>
    </citation>
    <scope>NUCLEOTIDE SEQUENCE [LARGE SCALE GENOMIC DNA]</scope>
    <source>
        <strain evidence="9 10">DSM 21793</strain>
    </source>
</reference>
<feature type="domain" description="Nudix hydrolase" evidence="8">
    <location>
        <begin position="55"/>
        <end position="164"/>
    </location>
</feature>
<evidence type="ECO:0000256" key="7">
    <source>
        <dbReference type="ARBA" id="ARBA00032272"/>
    </source>
</evidence>
<dbReference type="Pfam" id="PF00293">
    <property type="entry name" value="NUDIX"/>
    <property type="match status" value="1"/>
</dbReference>
<dbReference type="GO" id="GO:0005829">
    <property type="term" value="C:cytosol"/>
    <property type="evidence" value="ECO:0007669"/>
    <property type="project" value="TreeGrafter"/>
</dbReference>
<evidence type="ECO:0000256" key="1">
    <source>
        <dbReference type="ARBA" id="ARBA00000847"/>
    </source>
</evidence>
<evidence type="ECO:0000256" key="5">
    <source>
        <dbReference type="ARBA" id="ARBA00022801"/>
    </source>
</evidence>
<evidence type="ECO:0000259" key="8">
    <source>
        <dbReference type="Pfam" id="PF00293"/>
    </source>
</evidence>
<evidence type="ECO:0000256" key="3">
    <source>
        <dbReference type="ARBA" id="ARBA00007275"/>
    </source>
</evidence>
<name>A0A840A3W0_9CAUL</name>
<dbReference type="InterPro" id="IPR000086">
    <property type="entry name" value="NUDIX_hydrolase_dom"/>
</dbReference>
<comment type="cofactor">
    <cofactor evidence="2">
        <name>Mg(2+)</name>
        <dbReference type="ChEBI" id="CHEBI:18420"/>
    </cofactor>
</comment>
<proteinExistence type="inferred from homology"/>
<dbReference type="InterPro" id="IPR020084">
    <property type="entry name" value="NUDIX_hydrolase_CS"/>
</dbReference>
<evidence type="ECO:0000256" key="2">
    <source>
        <dbReference type="ARBA" id="ARBA00001946"/>
    </source>
</evidence>
<dbReference type="RefSeq" id="WP_183773871.1">
    <property type="nucleotide sequence ID" value="NZ_JACIDK010000003.1"/>
</dbReference>
<dbReference type="PANTHER" id="PTHR11839:SF18">
    <property type="entry name" value="NUDIX HYDROLASE DOMAIN-CONTAINING PROTEIN"/>
    <property type="match status" value="1"/>
</dbReference>
<evidence type="ECO:0000256" key="6">
    <source>
        <dbReference type="ARBA" id="ARBA00032162"/>
    </source>
</evidence>
<dbReference type="CDD" id="cd24161">
    <property type="entry name" value="NUDIX_ADPRase_Ndx2"/>
    <property type="match status" value="1"/>
</dbReference>
<dbReference type="PANTHER" id="PTHR11839">
    <property type="entry name" value="UDP/ADP-SUGAR PYROPHOSPHATASE"/>
    <property type="match status" value="1"/>
</dbReference>
<evidence type="ECO:0000313" key="10">
    <source>
        <dbReference type="Proteomes" id="UP000530564"/>
    </source>
</evidence>
<keyword evidence="10" id="KW-1185">Reference proteome</keyword>
<comment type="caution">
    <text evidence="9">The sequence shown here is derived from an EMBL/GenBank/DDBJ whole genome shotgun (WGS) entry which is preliminary data.</text>
</comment>
<dbReference type="Gene3D" id="3.90.79.10">
    <property type="entry name" value="Nucleoside Triphosphate Pyrophosphohydrolase"/>
    <property type="match status" value="1"/>
</dbReference>
<dbReference type="GO" id="GO:0006753">
    <property type="term" value="P:nucleoside phosphate metabolic process"/>
    <property type="evidence" value="ECO:0007669"/>
    <property type="project" value="TreeGrafter"/>
</dbReference>
<evidence type="ECO:0000313" key="9">
    <source>
        <dbReference type="EMBL" id="MBB3892092.1"/>
    </source>
</evidence>
<gene>
    <name evidence="9" type="ORF">GGQ61_002820</name>
</gene>
<dbReference type="GO" id="GO:0019693">
    <property type="term" value="P:ribose phosphate metabolic process"/>
    <property type="evidence" value="ECO:0007669"/>
    <property type="project" value="TreeGrafter"/>
</dbReference>
<comment type="catalytic activity">
    <reaction evidence="1">
        <text>GDP-alpha-D-mannose + H2O = alpha-D-mannose 1-phosphate + GMP + 2 H(+)</text>
        <dbReference type="Rhea" id="RHEA:27978"/>
        <dbReference type="ChEBI" id="CHEBI:15377"/>
        <dbReference type="ChEBI" id="CHEBI:15378"/>
        <dbReference type="ChEBI" id="CHEBI:57527"/>
        <dbReference type="ChEBI" id="CHEBI:58115"/>
        <dbReference type="ChEBI" id="CHEBI:58409"/>
    </reaction>
</comment>
<dbReference type="InterPro" id="IPR015797">
    <property type="entry name" value="NUDIX_hydrolase-like_dom_sf"/>
</dbReference>
<evidence type="ECO:0000256" key="4">
    <source>
        <dbReference type="ARBA" id="ARBA00016377"/>
    </source>
</evidence>
<organism evidence="9 10">
    <name type="scientific">Phenylobacterium haematophilum</name>
    <dbReference type="NCBI Taxonomy" id="98513"/>
    <lineage>
        <taxon>Bacteria</taxon>
        <taxon>Pseudomonadati</taxon>
        <taxon>Pseudomonadota</taxon>
        <taxon>Alphaproteobacteria</taxon>
        <taxon>Caulobacterales</taxon>
        <taxon>Caulobacteraceae</taxon>
        <taxon>Phenylobacterium</taxon>
    </lineage>
</organism>
<accession>A0A840A3W0</accession>
<keyword evidence="5" id="KW-0378">Hydrolase</keyword>
<dbReference type="EMBL" id="JACIDK010000003">
    <property type="protein sequence ID" value="MBB3892092.1"/>
    <property type="molecule type" value="Genomic_DNA"/>
</dbReference>
<protein>
    <recommendedName>
        <fullName evidence="4">GDP-mannose pyrophosphatase</fullName>
    </recommendedName>
    <alternativeName>
        <fullName evidence="6">GDP-mannose hydrolase</fullName>
    </alternativeName>
    <alternativeName>
        <fullName evidence="7">GDPMK</fullName>
    </alternativeName>
</protein>
<dbReference type="SUPFAM" id="SSF55811">
    <property type="entry name" value="Nudix"/>
    <property type="match status" value="1"/>
</dbReference>
<dbReference type="PROSITE" id="PS00893">
    <property type="entry name" value="NUDIX_BOX"/>
    <property type="match status" value="1"/>
</dbReference>
<dbReference type="AlphaFoldDB" id="A0A840A3W0"/>
<dbReference type="GO" id="GO:0016787">
    <property type="term" value="F:hydrolase activity"/>
    <property type="evidence" value="ECO:0007669"/>
    <property type="project" value="UniProtKB-KW"/>
</dbReference>
<sequence>MSQKPAWLTAHGRPWLRGESKVAYENPWIRITEHDAVAPTGAAAFYGVVGFKNYALAVLPIDEDGSVVLVGQHRFPFADYSWEIPEGGGPKSEDPLLGAQRELAEEAGLAAGEWREILRVQLSNSVTDELAIGYLATDLRPAAEALHADDTEDLAMVRAPFREALQAAIDGHIRDALTVAMLLRAYHMAREGLLSASLARAMLG</sequence>
<dbReference type="Proteomes" id="UP000530564">
    <property type="component" value="Unassembled WGS sequence"/>
</dbReference>